<reference evidence="1" key="1">
    <citation type="submission" date="2023-01" db="EMBL/GenBank/DDBJ databases">
        <title>Genome assembly of the deep-sea coral Lophelia pertusa.</title>
        <authorList>
            <person name="Herrera S."/>
            <person name="Cordes E."/>
        </authorList>
    </citation>
    <scope>NUCLEOTIDE SEQUENCE</scope>
    <source>
        <strain evidence="1">USNM1676648</strain>
        <tissue evidence="1">Polyp</tissue>
    </source>
</reference>
<dbReference type="InterPro" id="IPR011990">
    <property type="entry name" value="TPR-like_helical_dom_sf"/>
</dbReference>
<dbReference type="OrthoDB" id="5952648at2759"/>
<sequence>MILHEEGVACLIQHRLEEGVNLAKRACRLSSRYSCVNDRAIRGYASAVYAAADRFAGDQDGAKEHLADALEIFESMEPSTYTSITLYNIGAIIMERSATVGVSEREEREAESFLHKAAEHWMHQHLNTTSRVLPRVYNRLISLHLKTSPNAPPDLDVAVTQDSMTRAGAIIRRFDSLFPHCSIG</sequence>
<name>A0A9X0CSP4_9CNID</name>
<comment type="caution">
    <text evidence="1">The sequence shown here is derived from an EMBL/GenBank/DDBJ whole genome shotgun (WGS) entry which is preliminary data.</text>
</comment>
<dbReference type="AlphaFoldDB" id="A0A9X0CSP4"/>
<accession>A0A9X0CSP4</accession>
<gene>
    <name evidence="1" type="ORF">OS493_018041</name>
</gene>
<organism evidence="1 2">
    <name type="scientific">Desmophyllum pertusum</name>
    <dbReference type="NCBI Taxonomy" id="174260"/>
    <lineage>
        <taxon>Eukaryota</taxon>
        <taxon>Metazoa</taxon>
        <taxon>Cnidaria</taxon>
        <taxon>Anthozoa</taxon>
        <taxon>Hexacorallia</taxon>
        <taxon>Scleractinia</taxon>
        <taxon>Caryophylliina</taxon>
        <taxon>Caryophylliidae</taxon>
        <taxon>Desmophyllum</taxon>
    </lineage>
</organism>
<proteinExistence type="predicted"/>
<dbReference type="Proteomes" id="UP001163046">
    <property type="component" value="Unassembled WGS sequence"/>
</dbReference>
<evidence type="ECO:0000313" key="1">
    <source>
        <dbReference type="EMBL" id="KAJ7372763.1"/>
    </source>
</evidence>
<evidence type="ECO:0000313" key="2">
    <source>
        <dbReference type="Proteomes" id="UP001163046"/>
    </source>
</evidence>
<keyword evidence="2" id="KW-1185">Reference proteome</keyword>
<protein>
    <submittedName>
        <fullName evidence="1">Uncharacterized protein</fullName>
    </submittedName>
</protein>
<dbReference type="EMBL" id="MU826835">
    <property type="protein sequence ID" value="KAJ7372763.1"/>
    <property type="molecule type" value="Genomic_DNA"/>
</dbReference>
<dbReference type="SUPFAM" id="SSF48452">
    <property type="entry name" value="TPR-like"/>
    <property type="match status" value="1"/>
</dbReference>